<evidence type="ECO:0000259" key="2">
    <source>
        <dbReference type="PROSITE" id="PS50240"/>
    </source>
</evidence>
<feature type="chain" id="PRO_5043751747" description="Peptidase S1 domain-containing protein" evidence="1">
    <location>
        <begin position="19"/>
        <end position="327"/>
    </location>
</feature>
<keyword evidence="4" id="KW-1185">Reference proteome</keyword>
<proteinExistence type="predicted"/>
<feature type="signal peptide" evidence="1">
    <location>
        <begin position="1"/>
        <end position="18"/>
    </location>
</feature>
<comment type="caution">
    <text evidence="3">The sequence shown here is derived from an EMBL/GenBank/DDBJ whole genome shotgun (WGS) entry which is preliminary data.</text>
</comment>
<organism evidence="3 4">
    <name type="scientific">Parnassius mnemosyne</name>
    <name type="common">clouded apollo</name>
    <dbReference type="NCBI Taxonomy" id="213953"/>
    <lineage>
        <taxon>Eukaryota</taxon>
        <taxon>Metazoa</taxon>
        <taxon>Ecdysozoa</taxon>
        <taxon>Arthropoda</taxon>
        <taxon>Hexapoda</taxon>
        <taxon>Insecta</taxon>
        <taxon>Pterygota</taxon>
        <taxon>Neoptera</taxon>
        <taxon>Endopterygota</taxon>
        <taxon>Lepidoptera</taxon>
        <taxon>Glossata</taxon>
        <taxon>Ditrysia</taxon>
        <taxon>Papilionoidea</taxon>
        <taxon>Papilionidae</taxon>
        <taxon>Parnassiinae</taxon>
        <taxon>Parnassini</taxon>
        <taxon>Parnassius</taxon>
        <taxon>Driopa</taxon>
    </lineage>
</organism>
<dbReference type="GO" id="GO:0004252">
    <property type="term" value="F:serine-type endopeptidase activity"/>
    <property type="evidence" value="ECO:0007669"/>
    <property type="project" value="InterPro"/>
</dbReference>
<keyword evidence="1" id="KW-0732">Signal</keyword>
<gene>
    <name evidence="3" type="ORF">PARMNEM_LOCUS9165</name>
</gene>
<evidence type="ECO:0000313" key="3">
    <source>
        <dbReference type="EMBL" id="CAK1588538.1"/>
    </source>
</evidence>
<dbReference type="InterPro" id="IPR009003">
    <property type="entry name" value="Peptidase_S1_PA"/>
</dbReference>
<dbReference type="InterPro" id="IPR043504">
    <property type="entry name" value="Peptidase_S1_PA_chymotrypsin"/>
</dbReference>
<dbReference type="Gene3D" id="2.40.10.10">
    <property type="entry name" value="Trypsin-like serine proteases"/>
    <property type="match status" value="1"/>
</dbReference>
<evidence type="ECO:0000313" key="4">
    <source>
        <dbReference type="Proteomes" id="UP001314205"/>
    </source>
</evidence>
<name>A0AAV1KZT6_9NEOP</name>
<dbReference type="Pfam" id="PF00089">
    <property type="entry name" value="Trypsin"/>
    <property type="match status" value="1"/>
</dbReference>
<evidence type="ECO:0000256" key="1">
    <source>
        <dbReference type="SAM" id="SignalP"/>
    </source>
</evidence>
<dbReference type="AlphaFoldDB" id="A0AAV1KZT6"/>
<dbReference type="SUPFAM" id="SSF50494">
    <property type="entry name" value="Trypsin-like serine proteases"/>
    <property type="match status" value="1"/>
</dbReference>
<dbReference type="Proteomes" id="UP001314205">
    <property type="component" value="Unassembled WGS sequence"/>
</dbReference>
<reference evidence="3 4" key="1">
    <citation type="submission" date="2023-11" db="EMBL/GenBank/DDBJ databases">
        <authorList>
            <person name="Hedman E."/>
            <person name="Englund M."/>
            <person name="Stromberg M."/>
            <person name="Nyberg Akerstrom W."/>
            <person name="Nylinder S."/>
            <person name="Jareborg N."/>
            <person name="Kallberg Y."/>
            <person name="Kronander E."/>
        </authorList>
    </citation>
    <scope>NUCLEOTIDE SEQUENCE [LARGE SCALE GENOMIC DNA]</scope>
</reference>
<protein>
    <recommendedName>
        <fullName evidence="2">Peptidase S1 domain-containing protein</fullName>
    </recommendedName>
</protein>
<dbReference type="EMBL" id="CAVLGL010000082">
    <property type="protein sequence ID" value="CAK1588538.1"/>
    <property type="molecule type" value="Genomic_DNA"/>
</dbReference>
<dbReference type="PROSITE" id="PS50240">
    <property type="entry name" value="TRYPSIN_DOM"/>
    <property type="match status" value="1"/>
</dbReference>
<feature type="domain" description="Peptidase S1" evidence="2">
    <location>
        <begin position="15"/>
        <end position="281"/>
    </location>
</feature>
<dbReference type="GO" id="GO:0006508">
    <property type="term" value="P:proteolysis"/>
    <property type="evidence" value="ECO:0007669"/>
    <property type="project" value="InterPro"/>
</dbReference>
<dbReference type="InterPro" id="IPR001254">
    <property type="entry name" value="Trypsin_dom"/>
</dbReference>
<accession>A0AAV1KZT6</accession>
<sequence>MNKWSALFLLGVVVLCNGREPFRPREGSMPFVVYFLSRYRGLCVGALVSRTAVITAAVCVTNPLTVTKDTRHINVIAGTTYRHLRRGIRVPVTKIIIPKWTNATSNQGYLMQKSPAVMLLKHQVPDVIAEVPLRGINIAYQGEIKLTLHEECLIPGYHFFYKGDKITQDKFLLQRNMRVQFMNVAKKYLYCDTLEIKFQQGLIHLGFEGHTDKTTYICIHDPDRTAQPCHGMYGAPLICQGKVIAMLMAPDAQWTNCTGFSNIVHLFSTHFLRDYMDCVSSLFSPEFYLEGDALKRYIYDDKEEEYDYLPEMYDTIVSESTSTEEVH</sequence>